<reference evidence="2 3" key="1">
    <citation type="submission" date="2018-06" db="EMBL/GenBank/DDBJ databases">
        <title>Genomic Encyclopedia of Type Strains, Phase III (KMG-III): the genomes of soil and plant-associated and newly described type strains.</title>
        <authorList>
            <person name="Whitman W."/>
        </authorList>
    </citation>
    <scope>NUCLEOTIDE SEQUENCE [LARGE SCALE GENOMIC DNA]</scope>
    <source>
        <strain evidence="2 3">CGMCC 1.12504</strain>
    </source>
</reference>
<evidence type="ECO:0000313" key="3">
    <source>
        <dbReference type="Proteomes" id="UP000249518"/>
    </source>
</evidence>
<evidence type="ECO:0000256" key="1">
    <source>
        <dbReference type="SAM" id="SignalP"/>
    </source>
</evidence>
<dbReference type="EMBL" id="QLSV01000021">
    <property type="protein sequence ID" value="RAR46361.1"/>
    <property type="molecule type" value="Genomic_DNA"/>
</dbReference>
<keyword evidence="3" id="KW-1185">Reference proteome</keyword>
<keyword evidence="1" id="KW-0732">Signal</keyword>
<sequence length="166" mass="19132">MKKLIYIFILLVNFSSFSQEFFDYEFDDNITIQVLEDTEEGEIAGGKYVKGTYKNEIVIFMSSNKGMDKMSNTDEAGLLRFFQGVKDGAVKSSKGTLLNEEIVTIQDQKAFKFSYTLHLDGKKNKVDTYVFLYKNISYTLQFMNNEKGFEKGNDLRKQILESIVLN</sequence>
<proteinExistence type="predicted"/>
<comment type="caution">
    <text evidence="2">The sequence shown here is derived from an EMBL/GenBank/DDBJ whole genome shotgun (WGS) entry which is preliminary data.</text>
</comment>
<dbReference type="AlphaFoldDB" id="A0A328WJG4"/>
<dbReference type="Proteomes" id="UP000249518">
    <property type="component" value="Unassembled WGS sequence"/>
</dbReference>
<accession>A0A328WJG4</accession>
<organism evidence="2 3">
    <name type="scientific">Flavobacterium lacus</name>
    <dbReference type="NCBI Taxonomy" id="1353778"/>
    <lineage>
        <taxon>Bacteria</taxon>
        <taxon>Pseudomonadati</taxon>
        <taxon>Bacteroidota</taxon>
        <taxon>Flavobacteriia</taxon>
        <taxon>Flavobacteriales</taxon>
        <taxon>Flavobacteriaceae</taxon>
        <taxon>Flavobacterium</taxon>
    </lineage>
</organism>
<evidence type="ECO:0008006" key="4">
    <source>
        <dbReference type="Google" id="ProtNLM"/>
    </source>
</evidence>
<evidence type="ECO:0000313" key="2">
    <source>
        <dbReference type="EMBL" id="RAR46361.1"/>
    </source>
</evidence>
<gene>
    <name evidence="2" type="ORF">B0I10_1218</name>
</gene>
<protein>
    <recommendedName>
        <fullName evidence="4">PsbP protein</fullName>
    </recommendedName>
</protein>
<dbReference type="OrthoDB" id="1492813at2"/>
<feature type="signal peptide" evidence="1">
    <location>
        <begin position="1"/>
        <end position="18"/>
    </location>
</feature>
<name>A0A328WJG4_9FLAO</name>
<dbReference type="RefSeq" id="WP_112087365.1">
    <property type="nucleotide sequence ID" value="NZ_QLSV01000021.1"/>
</dbReference>
<feature type="chain" id="PRO_5016309632" description="PsbP protein" evidence="1">
    <location>
        <begin position="19"/>
        <end position="166"/>
    </location>
</feature>